<dbReference type="AlphaFoldDB" id="A0AAW1SU75"/>
<feature type="region of interest" description="Disordered" evidence="1">
    <location>
        <begin position="259"/>
        <end position="290"/>
    </location>
</feature>
<proteinExistence type="predicted"/>
<feature type="region of interest" description="Disordered" evidence="1">
    <location>
        <begin position="105"/>
        <end position="149"/>
    </location>
</feature>
<accession>A0AAW1SU75</accession>
<name>A0AAW1SU75_9CHLO</name>
<sequence length="290" mass="31540">MREASEFPEYGNRFMALLRLPGLGYLAQLVHSLSSSTLSEPPGFRGLLPAVHPMLRKAGQGLQQSSKCCNSGGDLLGQTLAALRSLAEGQSATCWRSTFSRGFAKLPGSEPLPGAPRHKRPGSRRSLPQEPASPFGSSNTDISPEDHDSNIASLRQSSAATATAWMFPWEKRQMDGGGQPLRTWEKLYWGVFVTGFSVFLLTRLTTWTQAEPEDPSIAVEREASRMRAARLMLAGQQPPADDPFDGLTPQEIQHYVDKATNGATTSDPFEGMSPEEINDFMQQQGSAATA</sequence>
<organism evidence="2 3">
    <name type="scientific">Apatococcus fuscideae</name>
    <dbReference type="NCBI Taxonomy" id="2026836"/>
    <lineage>
        <taxon>Eukaryota</taxon>
        <taxon>Viridiplantae</taxon>
        <taxon>Chlorophyta</taxon>
        <taxon>core chlorophytes</taxon>
        <taxon>Trebouxiophyceae</taxon>
        <taxon>Chlorellales</taxon>
        <taxon>Chlorellaceae</taxon>
        <taxon>Apatococcus</taxon>
    </lineage>
</organism>
<gene>
    <name evidence="2" type="ORF">WJX84_002859</name>
</gene>
<feature type="compositionally biased region" description="Polar residues" evidence="1">
    <location>
        <begin position="280"/>
        <end position="290"/>
    </location>
</feature>
<evidence type="ECO:0000313" key="3">
    <source>
        <dbReference type="Proteomes" id="UP001485043"/>
    </source>
</evidence>
<keyword evidence="3" id="KW-1185">Reference proteome</keyword>
<dbReference type="Proteomes" id="UP001485043">
    <property type="component" value="Unassembled WGS sequence"/>
</dbReference>
<reference evidence="2 3" key="1">
    <citation type="journal article" date="2024" name="Nat. Commun.">
        <title>Phylogenomics reveals the evolutionary origins of lichenization in chlorophyte algae.</title>
        <authorList>
            <person name="Puginier C."/>
            <person name="Libourel C."/>
            <person name="Otte J."/>
            <person name="Skaloud P."/>
            <person name="Haon M."/>
            <person name="Grisel S."/>
            <person name="Petersen M."/>
            <person name="Berrin J.G."/>
            <person name="Delaux P.M."/>
            <person name="Dal Grande F."/>
            <person name="Keller J."/>
        </authorList>
    </citation>
    <scope>NUCLEOTIDE SEQUENCE [LARGE SCALE GENOMIC DNA]</scope>
    <source>
        <strain evidence="2 3">SAG 2523</strain>
    </source>
</reference>
<protein>
    <submittedName>
        <fullName evidence="2">Uncharacterized protein</fullName>
    </submittedName>
</protein>
<comment type="caution">
    <text evidence="2">The sequence shown here is derived from an EMBL/GenBank/DDBJ whole genome shotgun (WGS) entry which is preliminary data.</text>
</comment>
<evidence type="ECO:0000313" key="2">
    <source>
        <dbReference type="EMBL" id="KAK9857931.1"/>
    </source>
</evidence>
<dbReference type="EMBL" id="JALJOV010000953">
    <property type="protein sequence ID" value="KAK9857931.1"/>
    <property type="molecule type" value="Genomic_DNA"/>
</dbReference>
<evidence type="ECO:0000256" key="1">
    <source>
        <dbReference type="SAM" id="MobiDB-lite"/>
    </source>
</evidence>